<feature type="transmembrane region" description="Helical" evidence="1">
    <location>
        <begin position="118"/>
        <end position="143"/>
    </location>
</feature>
<dbReference type="EMBL" id="BLQM01000398">
    <property type="protein sequence ID" value="GMH87672.1"/>
    <property type="molecule type" value="Genomic_DNA"/>
</dbReference>
<accession>A0A9W7BC25</accession>
<dbReference type="Proteomes" id="UP001162640">
    <property type="component" value="Unassembled WGS sequence"/>
</dbReference>
<protein>
    <submittedName>
        <fullName evidence="2">Uncharacterized protein</fullName>
    </submittedName>
</protein>
<keyword evidence="1" id="KW-1133">Transmembrane helix</keyword>
<proteinExistence type="predicted"/>
<evidence type="ECO:0000256" key="1">
    <source>
        <dbReference type="SAM" id="Phobius"/>
    </source>
</evidence>
<evidence type="ECO:0000313" key="2">
    <source>
        <dbReference type="EMBL" id="GMH87672.1"/>
    </source>
</evidence>
<keyword evidence="1" id="KW-0812">Transmembrane</keyword>
<sequence>MSPLKIVGLRSFSMFKISTSKKPFKTNIDPFPPHIEHIIFLFHLLHLPRCILGHLISHFIFPDILQRLDSKTLTLYQSLGVTGFADFFKVVIVEFHEESKKRDGVVNGNKMFSRKNKVLGWTILTLLCGFLDLCALMTSMFGIKTGGDSVCFFMSMVFFRALFGGEGLFPDTSGGGGREVVSGEDDQDYDLSRNMAAMQGDLGMMDTRAGTKLQRNSTSEGEV</sequence>
<dbReference type="AlphaFoldDB" id="A0A9W7BC25"/>
<organism evidence="2 3">
    <name type="scientific">Triparma laevis f. inornata</name>
    <dbReference type="NCBI Taxonomy" id="1714386"/>
    <lineage>
        <taxon>Eukaryota</taxon>
        <taxon>Sar</taxon>
        <taxon>Stramenopiles</taxon>
        <taxon>Ochrophyta</taxon>
        <taxon>Bolidophyceae</taxon>
        <taxon>Parmales</taxon>
        <taxon>Triparmaceae</taxon>
        <taxon>Triparma</taxon>
    </lineage>
</organism>
<name>A0A9W7BC25_9STRA</name>
<evidence type="ECO:0000313" key="3">
    <source>
        <dbReference type="Proteomes" id="UP001162640"/>
    </source>
</evidence>
<keyword evidence="1" id="KW-0472">Membrane</keyword>
<reference evidence="3" key="1">
    <citation type="journal article" date="2023" name="Commun. Biol.">
        <title>Genome analysis of Parmales, the sister group of diatoms, reveals the evolutionary specialization of diatoms from phago-mixotrophs to photoautotrophs.</title>
        <authorList>
            <person name="Ban H."/>
            <person name="Sato S."/>
            <person name="Yoshikawa S."/>
            <person name="Yamada K."/>
            <person name="Nakamura Y."/>
            <person name="Ichinomiya M."/>
            <person name="Sato N."/>
            <person name="Blanc-Mathieu R."/>
            <person name="Endo H."/>
            <person name="Kuwata A."/>
            <person name="Ogata H."/>
        </authorList>
    </citation>
    <scope>NUCLEOTIDE SEQUENCE [LARGE SCALE GENOMIC DNA]</scope>
</reference>
<comment type="caution">
    <text evidence="2">The sequence shown here is derived from an EMBL/GenBank/DDBJ whole genome shotgun (WGS) entry which is preliminary data.</text>
</comment>
<gene>
    <name evidence="2" type="ORF">TL16_g10933</name>
</gene>